<sequence>MAIRKGILIALSLGMLCSAGAYDLYSIPIAWGLMWVFSLLLATIVTLRIVAKLVSSVSRSPASRAQGDEYQGLVFEVEEALGKGQEPSLQALRRRVFSVTQ</sequence>
<proteinExistence type="predicted"/>
<name>A0A7L9FHP8_9CREN</name>
<keyword evidence="1" id="KW-1133">Transmembrane helix</keyword>
<keyword evidence="1" id="KW-0812">Transmembrane</keyword>
<accession>A0A7L9FHP8</accession>
<dbReference type="InParanoid" id="A0A7L9FHP8"/>
<evidence type="ECO:0000313" key="3">
    <source>
        <dbReference type="Proteomes" id="UP000594121"/>
    </source>
</evidence>
<dbReference type="AlphaFoldDB" id="A0A7L9FHP8"/>
<dbReference type="KEGG" id="thel:IG193_06620"/>
<gene>
    <name evidence="2" type="ORF">IG193_06620</name>
</gene>
<evidence type="ECO:0000256" key="1">
    <source>
        <dbReference type="SAM" id="Phobius"/>
    </source>
</evidence>
<evidence type="ECO:0000313" key="2">
    <source>
        <dbReference type="EMBL" id="QOJ78424.1"/>
    </source>
</evidence>
<dbReference type="GeneID" id="59149554"/>
<dbReference type="EMBL" id="CP062310">
    <property type="protein sequence ID" value="QOJ78424.1"/>
    <property type="molecule type" value="Genomic_DNA"/>
</dbReference>
<dbReference type="RefSeq" id="WP_192818396.1">
    <property type="nucleotide sequence ID" value="NZ_CP062310.1"/>
</dbReference>
<organism evidence="2 3">
    <name type="scientific">Infirmifilum lucidum</name>
    <dbReference type="NCBI Taxonomy" id="2776706"/>
    <lineage>
        <taxon>Archaea</taxon>
        <taxon>Thermoproteota</taxon>
        <taxon>Thermoprotei</taxon>
        <taxon>Thermofilales</taxon>
        <taxon>Thermofilaceae</taxon>
        <taxon>Infirmifilum</taxon>
    </lineage>
</organism>
<feature type="transmembrane region" description="Helical" evidence="1">
    <location>
        <begin position="31"/>
        <end position="51"/>
    </location>
</feature>
<protein>
    <submittedName>
        <fullName evidence="2">Uncharacterized protein</fullName>
    </submittedName>
</protein>
<reference evidence="2 3" key="1">
    <citation type="submission" date="2020-10" db="EMBL/GenBank/DDBJ databases">
        <title>Thermofilum lucidum 3507LT sp. nov. a novel member of Thermofilaceae family isolated from Chile hot spring, and proposal of description order Thermofilales.</title>
        <authorList>
            <person name="Zayulina K.S."/>
            <person name="Elcheninov A.G."/>
            <person name="Toshchakov S.V."/>
            <person name="Kublanov I.V."/>
        </authorList>
    </citation>
    <scope>NUCLEOTIDE SEQUENCE [LARGE SCALE GENOMIC DNA]</scope>
    <source>
        <strain evidence="2 3">3507LT</strain>
    </source>
</reference>
<keyword evidence="3" id="KW-1185">Reference proteome</keyword>
<dbReference type="Proteomes" id="UP000594121">
    <property type="component" value="Chromosome"/>
</dbReference>
<keyword evidence="1" id="KW-0472">Membrane</keyword>